<dbReference type="EC" id="4.1.2.4" evidence="7"/>
<keyword evidence="2 7" id="KW-0963">Cytoplasm</keyword>
<keyword evidence="9" id="KW-1185">Reference proteome</keyword>
<evidence type="ECO:0000256" key="2">
    <source>
        <dbReference type="ARBA" id="ARBA00022490"/>
    </source>
</evidence>
<sequence length="214" mass="22569">MIHLADYIDHTLLKPDATVADIKKVCDEAIVHGFKAVCVNGCHVALAKERLSGHGVLLATVIGFPLGAISTKAKAMEAEDAVKNGADEIDMVLNIGWLKSGMDDAVKEDIGLVKTAIGKATLKVILETCFLTNEEKKRACRLAVEAGAEFVKTSTGFGSGGATFEDVQLMKAAVGERAKIKASGGIRDRQTALKYIELGAARIGTSSGPYLVNP</sequence>
<evidence type="ECO:0000256" key="4">
    <source>
        <dbReference type="ARBA" id="ARBA00023270"/>
    </source>
</evidence>
<keyword evidence="4 7" id="KW-0704">Schiff base</keyword>
<dbReference type="PANTHER" id="PTHR10889:SF1">
    <property type="entry name" value="DEOXYRIBOSE-PHOSPHATE ALDOLASE"/>
    <property type="match status" value="1"/>
</dbReference>
<dbReference type="KEGG" id="mlt:VC82_2892"/>
<dbReference type="SMART" id="SM01133">
    <property type="entry name" value="DeoC"/>
    <property type="match status" value="1"/>
</dbReference>
<dbReference type="Gene3D" id="3.20.20.70">
    <property type="entry name" value="Aldolase class I"/>
    <property type="match status" value="1"/>
</dbReference>
<keyword evidence="3 7" id="KW-0456">Lyase</keyword>
<evidence type="ECO:0000256" key="3">
    <source>
        <dbReference type="ARBA" id="ARBA00023239"/>
    </source>
</evidence>
<feature type="active site" description="Proton donor/acceptor" evidence="7">
    <location>
        <position position="90"/>
    </location>
</feature>
<comment type="pathway">
    <text evidence="7">Carbohydrate degradation; 2-deoxy-D-ribose 1-phosphate degradation; D-glyceraldehyde 3-phosphate and acetaldehyde from 2-deoxy-alpha-D-ribose 1-phosphate: step 2/2.</text>
</comment>
<comment type="subcellular location">
    <subcellularLocation>
        <location evidence="7">Cytoplasm</location>
    </subcellularLocation>
</comment>
<dbReference type="FunFam" id="3.20.20.70:FF:000044">
    <property type="entry name" value="Deoxyribose-phosphate aldolase"/>
    <property type="match status" value="1"/>
</dbReference>
<dbReference type="InterPro" id="IPR013785">
    <property type="entry name" value="Aldolase_TIM"/>
</dbReference>
<dbReference type="GO" id="GO:0006018">
    <property type="term" value="P:2-deoxyribose 1-phosphate catabolic process"/>
    <property type="evidence" value="ECO:0007669"/>
    <property type="project" value="UniProtKB-UniRule"/>
</dbReference>
<gene>
    <name evidence="7" type="primary">deoC</name>
    <name evidence="8" type="ORF">VC82_2892</name>
</gene>
<dbReference type="InterPro" id="IPR011343">
    <property type="entry name" value="DeoC"/>
</dbReference>
<comment type="catalytic activity">
    <reaction evidence="5 7">
        <text>2-deoxy-D-ribose 5-phosphate = D-glyceraldehyde 3-phosphate + acetaldehyde</text>
        <dbReference type="Rhea" id="RHEA:12821"/>
        <dbReference type="ChEBI" id="CHEBI:15343"/>
        <dbReference type="ChEBI" id="CHEBI:59776"/>
        <dbReference type="ChEBI" id="CHEBI:62877"/>
        <dbReference type="EC" id="4.1.2.4"/>
    </reaction>
</comment>
<protein>
    <recommendedName>
        <fullName evidence="7">Deoxyribose-phosphate aldolase</fullName>
        <shortName evidence="7">DERA</shortName>
        <ecNumber evidence="7">4.1.2.4</ecNumber>
    </recommendedName>
    <alternativeName>
        <fullName evidence="7">2-deoxy-D-ribose 5-phosphate aldolase</fullName>
    </alternativeName>
    <alternativeName>
        <fullName evidence="7">Phosphodeoxyriboaldolase</fullName>
        <shortName evidence="7">Deoxyriboaldolase</shortName>
    </alternativeName>
</protein>
<accession>A0A0D5YVU2</accession>
<dbReference type="GO" id="GO:0016052">
    <property type="term" value="P:carbohydrate catabolic process"/>
    <property type="evidence" value="ECO:0007669"/>
    <property type="project" value="TreeGrafter"/>
</dbReference>
<comment type="function">
    <text evidence="6 7">Catalyzes a reversible aldol reaction between acetaldehyde and D-glyceraldehyde 3-phosphate to generate 2-deoxy-D-ribose 5-phosphate.</text>
</comment>
<dbReference type="AlphaFoldDB" id="A0A0D5YVU2"/>
<dbReference type="HAMAP" id="MF_00114">
    <property type="entry name" value="DeoC_type1"/>
    <property type="match status" value="1"/>
</dbReference>
<dbReference type="HOGENOM" id="CLU_053595_0_1_10"/>
<evidence type="ECO:0000313" key="8">
    <source>
        <dbReference type="EMBL" id="AKA36437.1"/>
    </source>
</evidence>
<feature type="active site" description="Proton donor/acceptor" evidence="7">
    <location>
        <position position="181"/>
    </location>
</feature>
<dbReference type="Proteomes" id="UP000032726">
    <property type="component" value="Chromosome"/>
</dbReference>
<feature type="active site" description="Schiff-base intermediate with acetaldehyde" evidence="7">
    <location>
        <position position="152"/>
    </location>
</feature>
<evidence type="ECO:0000256" key="7">
    <source>
        <dbReference type="HAMAP-Rule" id="MF_00114"/>
    </source>
</evidence>
<evidence type="ECO:0000256" key="1">
    <source>
        <dbReference type="ARBA" id="ARBA00010936"/>
    </source>
</evidence>
<dbReference type="SUPFAM" id="SSF51569">
    <property type="entry name" value="Aldolase"/>
    <property type="match status" value="1"/>
</dbReference>
<dbReference type="STRING" id="516051.VC82_2892"/>
<evidence type="ECO:0000256" key="5">
    <source>
        <dbReference type="ARBA" id="ARBA00048791"/>
    </source>
</evidence>
<dbReference type="UniPathway" id="UPA00002">
    <property type="reaction ID" value="UER00468"/>
</dbReference>
<dbReference type="GO" id="GO:0004139">
    <property type="term" value="F:deoxyribose-phosphate aldolase activity"/>
    <property type="evidence" value="ECO:0007669"/>
    <property type="project" value="UniProtKB-UniRule"/>
</dbReference>
<dbReference type="PANTHER" id="PTHR10889">
    <property type="entry name" value="DEOXYRIBOSE-PHOSPHATE ALDOLASE"/>
    <property type="match status" value="1"/>
</dbReference>
<dbReference type="CDD" id="cd00959">
    <property type="entry name" value="DeoC"/>
    <property type="match status" value="1"/>
</dbReference>
<dbReference type="PIRSF" id="PIRSF001357">
    <property type="entry name" value="DeoC"/>
    <property type="match status" value="1"/>
</dbReference>
<organism evidence="8 9">
    <name type="scientific">Flagellimonas lutaonensis</name>
    <dbReference type="NCBI Taxonomy" id="516051"/>
    <lineage>
        <taxon>Bacteria</taxon>
        <taxon>Pseudomonadati</taxon>
        <taxon>Bacteroidota</taxon>
        <taxon>Flavobacteriia</taxon>
        <taxon>Flavobacteriales</taxon>
        <taxon>Flavobacteriaceae</taxon>
        <taxon>Flagellimonas</taxon>
    </lineage>
</organism>
<dbReference type="Pfam" id="PF01791">
    <property type="entry name" value="DeoC"/>
    <property type="match status" value="1"/>
</dbReference>
<dbReference type="PATRIC" id="fig|516051.4.peg.2961"/>
<dbReference type="GO" id="GO:0009264">
    <property type="term" value="P:deoxyribonucleotide catabolic process"/>
    <property type="evidence" value="ECO:0007669"/>
    <property type="project" value="UniProtKB-UniRule"/>
</dbReference>
<proteinExistence type="inferred from homology"/>
<dbReference type="InterPro" id="IPR028581">
    <property type="entry name" value="DeoC_typeI"/>
</dbReference>
<dbReference type="InterPro" id="IPR002915">
    <property type="entry name" value="DeoC/FbaB/LacD_aldolase"/>
</dbReference>
<comment type="similarity">
    <text evidence="1 7">Belongs to the DeoC/FbaB aldolase family. DeoC type 1 subfamily.</text>
</comment>
<name>A0A0D5YVU2_9FLAO</name>
<dbReference type="GO" id="GO:0005737">
    <property type="term" value="C:cytoplasm"/>
    <property type="evidence" value="ECO:0007669"/>
    <property type="project" value="UniProtKB-SubCell"/>
</dbReference>
<evidence type="ECO:0000313" key="9">
    <source>
        <dbReference type="Proteomes" id="UP000032726"/>
    </source>
</evidence>
<dbReference type="NCBIfam" id="TIGR00126">
    <property type="entry name" value="deoC"/>
    <property type="match status" value="1"/>
</dbReference>
<evidence type="ECO:0000256" key="6">
    <source>
        <dbReference type="ARBA" id="ARBA00056337"/>
    </source>
</evidence>
<reference evidence="8 9" key="1">
    <citation type="submission" date="2015-03" db="EMBL/GenBank/DDBJ databases">
        <title>Complete genome sequence of Muricauda lutaonensis CC-HSB-11T, isolated from a coastal hot spring.</title>
        <authorList>
            <person name="Kim K.M."/>
        </authorList>
    </citation>
    <scope>NUCLEOTIDE SEQUENCE [LARGE SCALE GENOMIC DNA]</scope>
    <source>
        <strain evidence="8 9">CC-HSB-11</strain>
    </source>
</reference>
<dbReference type="EMBL" id="CP011071">
    <property type="protein sequence ID" value="AKA36437.1"/>
    <property type="molecule type" value="Genomic_DNA"/>
</dbReference>